<feature type="coiled-coil region" evidence="1">
    <location>
        <begin position="205"/>
        <end position="232"/>
    </location>
</feature>
<evidence type="ECO:0000259" key="2">
    <source>
        <dbReference type="Pfam" id="PF00884"/>
    </source>
</evidence>
<dbReference type="InterPro" id="IPR000917">
    <property type="entry name" value="Sulfatase_N"/>
</dbReference>
<keyword evidence="1" id="KW-0175">Coiled coil</keyword>
<proteinExistence type="predicted"/>
<reference evidence="3 4" key="1">
    <citation type="submission" date="2019-02" db="EMBL/GenBank/DDBJ databases">
        <title>Genome sequencing of Clostridium botulinum clinical isolates.</title>
        <authorList>
            <person name="Brunt J."/>
            <person name="Van Vliet A.H.M."/>
            <person name="Stringer S.C."/>
            <person name="Grant K.A."/>
            <person name="Carter A.C."/>
            <person name="Peck M.W."/>
        </authorList>
    </citation>
    <scope>NUCLEOTIDE SEQUENCE [LARGE SCALE GENOMIC DNA]</scope>
    <source>
        <strain evidence="3 4">H113700579</strain>
    </source>
</reference>
<dbReference type="AlphaFoldDB" id="A0A6M0SMR5"/>
<feature type="domain" description="Sulfatase N-terminal" evidence="2">
    <location>
        <begin position="256"/>
        <end position="505"/>
    </location>
</feature>
<accession>A0A6M0SMR5</accession>
<evidence type="ECO:0000313" key="3">
    <source>
        <dbReference type="EMBL" id="NFA41666.1"/>
    </source>
</evidence>
<protein>
    <recommendedName>
        <fullName evidence="2">Sulfatase N-terminal domain-containing protein</fullName>
    </recommendedName>
</protein>
<dbReference type="InterPro" id="IPR017850">
    <property type="entry name" value="Alkaline_phosphatase_core_sf"/>
</dbReference>
<dbReference type="Pfam" id="PF00884">
    <property type="entry name" value="Sulfatase"/>
    <property type="match status" value="1"/>
</dbReference>
<dbReference type="Gene3D" id="3.40.720.10">
    <property type="entry name" value="Alkaline Phosphatase, subunit A"/>
    <property type="match status" value="1"/>
</dbReference>
<evidence type="ECO:0000313" key="4">
    <source>
        <dbReference type="Proteomes" id="UP000472355"/>
    </source>
</evidence>
<dbReference type="EMBL" id="SGKU01000006">
    <property type="protein sequence ID" value="NFA41666.1"/>
    <property type="molecule type" value="Genomic_DNA"/>
</dbReference>
<comment type="caution">
    <text evidence="3">The sequence shown here is derived from an EMBL/GenBank/DDBJ whole genome shotgun (WGS) entry which is preliminary data.</text>
</comment>
<organism evidence="3 4">
    <name type="scientific">Clostridium botulinum</name>
    <dbReference type="NCBI Taxonomy" id="1491"/>
    <lineage>
        <taxon>Bacteria</taxon>
        <taxon>Bacillati</taxon>
        <taxon>Bacillota</taxon>
        <taxon>Clostridia</taxon>
        <taxon>Eubacteriales</taxon>
        <taxon>Clostridiaceae</taxon>
        <taxon>Clostridium</taxon>
    </lineage>
</organism>
<dbReference type="Proteomes" id="UP000472355">
    <property type="component" value="Unassembled WGS sequence"/>
</dbReference>
<name>A0A6M0SMR5_CLOBO</name>
<gene>
    <name evidence="3" type="ORF">EXM65_03470</name>
</gene>
<dbReference type="Gene3D" id="3.40.50.720">
    <property type="entry name" value="NAD(P)-binding Rossmann-like Domain"/>
    <property type="match status" value="1"/>
</dbReference>
<sequence length="601" mass="71539">MNYYNERLNKIIEKYMVKFNVNIENINIEPLISEFIVKNCKGKRMAIWGAGIHTEKLLEKFSTELEDTICIIDNNERLVGSTFMGYRVVSAKDICKHKLECIIISSYGSRMQIREEIERIAPYVKYVDIYENFKKNNININGSFYDNDGQYYEINKILDLYRNGTTVIEKQALLIELIFKYLNIKDFVYVNKFITEYVFNKYKDFENFEKLKNELEELISEMKIEVKNRKNDISLFYIDGLRAKDVFGDLNRESKMEYLNKKLKESMVFKNAYATSIFTYESFISMLGGKMPFENKYYNKREIKTCESDFLNKVNTYNYKFNVFSAYYDSFIKDEQAYYETKKIYISQVLWDYLCYLTEKNGDKTKFFSLLYFNFGIHPPHICGYHKKMPVHHIGFHVAAHSQKTNQSEEEFVTQYEECMIYVDRQLEFFMELLPEEEIKVVFSDHGQIIENATKETKDLGSLVGWHDVRYHVPLIINSSKLPRMQYDGLFSMIDLGELILNLMNNRINIKNRNIVEMQLEPIYNKHMVNTYVNAGHEDYVHGFKVFRTNKYKYVVTGNGKEKFYKLSDETINLIEDEKYINKINTFRDKVNVSFPKFDKI</sequence>
<evidence type="ECO:0000256" key="1">
    <source>
        <dbReference type="SAM" id="Coils"/>
    </source>
</evidence>
<dbReference type="SUPFAM" id="SSF53649">
    <property type="entry name" value="Alkaline phosphatase-like"/>
    <property type="match status" value="1"/>
</dbReference>